<dbReference type="AlphaFoldDB" id="A0A895XKZ7"/>
<sequence length="253" mass="27260">MFKRRRSGKKEARKTTDGAVLDSLAEEHSHVEQASTSGPWDVADAPDDDIKRLDLGSMRVPTPEGIGVQMQTDAKGNISQVVLVAGDSALQLGVFAAPRTAGIWQDVQADISEQIKSQGGSVSEVEGRYGTELLAKVAGKKGASTRVRFLGIDGPRWFVRASFQGKRALDEDAAPQLDECLRNVIVDRGSQAMPVREGLPLKLPPEMAEQAARRIAERKAQGGDSDKAMVATGEPPQQKGRRRPSPRPRSAEG</sequence>
<dbReference type="KEGG" id="nav:JQS30_05650"/>
<dbReference type="Pfam" id="PF12502">
    <property type="entry name" value="DUF3710"/>
    <property type="match status" value="1"/>
</dbReference>
<proteinExistence type="predicted"/>
<feature type="region of interest" description="Disordered" evidence="1">
    <location>
        <begin position="196"/>
        <end position="253"/>
    </location>
</feature>
<dbReference type="InterPro" id="IPR022183">
    <property type="entry name" value="DUF3710"/>
</dbReference>
<evidence type="ECO:0000256" key="1">
    <source>
        <dbReference type="SAM" id="MobiDB-lite"/>
    </source>
</evidence>
<name>A0A895XKZ7_9ACTN</name>
<feature type="region of interest" description="Disordered" evidence="1">
    <location>
        <begin position="1"/>
        <end position="48"/>
    </location>
</feature>
<reference evidence="2" key="1">
    <citation type="submission" date="2021-02" db="EMBL/GenBank/DDBJ databases">
        <title>Natronoglycomyces albus gen. nov., sp. nov, a haloalkaliphilic actinobacterium from a soda solonchak soil.</title>
        <authorList>
            <person name="Sorokin D.Y."/>
            <person name="Khijniak T.V."/>
            <person name="Zakharycheva A.P."/>
            <person name="Boueva O.V."/>
            <person name="Ariskina E.V."/>
            <person name="Hahnke R.L."/>
            <person name="Bunk B."/>
            <person name="Sproer C."/>
            <person name="Schumann P."/>
            <person name="Evtushenko L.I."/>
            <person name="Kublanov I.V."/>
        </authorList>
    </citation>
    <scope>NUCLEOTIDE SEQUENCE</scope>
    <source>
        <strain evidence="2">DSM 106290</strain>
    </source>
</reference>
<protein>
    <submittedName>
        <fullName evidence="2">DUF3710 domain-containing protein</fullName>
    </submittedName>
</protein>
<evidence type="ECO:0000313" key="2">
    <source>
        <dbReference type="EMBL" id="QSB06391.1"/>
    </source>
</evidence>
<dbReference type="EMBL" id="CP070496">
    <property type="protein sequence ID" value="QSB06391.1"/>
    <property type="molecule type" value="Genomic_DNA"/>
</dbReference>
<dbReference type="RefSeq" id="WP_213172400.1">
    <property type="nucleotide sequence ID" value="NZ_CP070496.1"/>
</dbReference>
<organism evidence="2 3">
    <name type="scientific">Natronoglycomyces albus</name>
    <dbReference type="NCBI Taxonomy" id="2811108"/>
    <lineage>
        <taxon>Bacteria</taxon>
        <taxon>Bacillati</taxon>
        <taxon>Actinomycetota</taxon>
        <taxon>Actinomycetes</taxon>
        <taxon>Glycomycetales</taxon>
        <taxon>Glycomycetaceae</taxon>
        <taxon>Natronoglycomyces</taxon>
    </lineage>
</organism>
<keyword evidence="3" id="KW-1185">Reference proteome</keyword>
<dbReference type="Proteomes" id="UP000662939">
    <property type="component" value="Chromosome"/>
</dbReference>
<gene>
    <name evidence="2" type="ORF">JQS30_05650</name>
</gene>
<accession>A0A895XKZ7</accession>
<feature type="compositionally biased region" description="Basic and acidic residues" evidence="1">
    <location>
        <begin position="211"/>
        <end position="227"/>
    </location>
</feature>
<evidence type="ECO:0000313" key="3">
    <source>
        <dbReference type="Proteomes" id="UP000662939"/>
    </source>
</evidence>